<dbReference type="STRING" id="156892.BM477_06195"/>
<comment type="pathway">
    <text evidence="5">Pyrimidine metabolism; CTP biosynthesis via salvage pathway; CTP from cytidine: step 1/3.</text>
</comment>
<dbReference type="GO" id="GO:0043771">
    <property type="term" value="F:cytidine kinase activity"/>
    <property type="evidence" value="ECO:0007669"/>
    <property type="project" value="RHEA"/>
</dbReference>
<organism evidence="7 8">
    <name type="scientific">Boudabousia marimammalium</name>
    <dbReference type="NCBI Taxonomy" id="156892"/>
    <lineage>
        <taxon>Bacteria</taxon>
        <taxon>Bacillati</taxon>
        <taxon>Actinomycetota</taxon>
        <taxon>Actinomycetes</taxon>
        <taxon>Actinomycetales</taxon>
        <taxon>Actinomycetaceae</taxon>
        <taxon>Boudabousia</taxon>
    </lineage>
</organism>
<gene>
    <name evidence="7" type="ORF">BM477_06195</name>
</gene>
<dbReference type="GO" id="GO:0044206">
    <property type="term" value="P:UMP salvage"/>
    <property type="evidence" value="ECO:0007669"/>
    <property type="project" value="UniProtKB-UniPathway"/>
</dbReference>
<evidence type="ECO:0000256" key="5">
    <source>
        <dbReference type="RuleBase" id="RU003825"/>
    </source>
</evidence>
<comment type="caution">
    <text evidence="7">The sequence shown here is derived from an EMBL/GenBank/DDBJ whole genome shotgun (WGS) entry which is preliminary data.</text>
</comment>
<protein>
    <recommendedName>
        <fullName evidence="5">Uridine kinase</fullName>
        <ecNumber evidence="5">2.7.1.48</ecNumber>
    </recommendedName>
</protein>
<accession>A0A1Q5PLZ0</accession>
<comment type="pathway">
    <text evidence="1 5">Pyrimidine metabolism; UMP biosynthesis via salvage pathway; UMP from uridine: step 1/1.</text>
</comment>
<feature type="domain" description="Phosphoribulokinase/uridine kinase" evidence="6">
    <location>
        <begin position="7"/>
        <end position="192"/>
    </location>
</feature>
<dbReference type="NCBIfam" id="NF004018">
    <property type="entry name" value="PRK05480.1"/>
    <property type="match status" value="1"/>
</dbReference>
<evidence type="ECO:0000256" key="4">
    <source>
        <dbReference type="ARBA" id="ARBA00022777"/>
    </source>
</evidence>
<keyword evidence="3 5" id="KW-0547">Nucleotide-binding</keyword>
<dbReference type="InterPro" id="IPR006083">
    <property type="entry name" value="PRK/URK"/>
</dbReference>
<keyword evidence="8" id="KW-1185">Reference proteome</keyword>
<keyword evidence="5" id="KW-0067">ATP-binding</keyword>
<dbReference type="AlphaFoldDB" id="A0A1Q5PLZ0"/>
<dbReference type="Pfam" id="PF00485">
    <property type="entry name" value="PRK"/>
    <property type="match status" value="1"/>
</dbReference>
<evidence type="ECO:0000256" key="2">
    <source>
        <dbReference type="ARBA" id="ARBA00022679"/>
    </source>
</evidence>
<reference evidence="8" key="1">
    <citation type="submission" date="2016-11" db="EMBL/GenBank/DDBJ databases">
        <title>Actinomyces gypaetusis sp. nov. isolated from Gypaetus barbatus in Qinghai Tibet Plateau China.</title>
        <authorList>
            <person name="Meng X."/>
        </authorList>
    </citation>
    <scope>NUCLEOTIDE SEQUENCE [LARGE SCALE GENOMIC DNA]</scope>
    <source>
        <strain evidence="8">DSM 15383</strain>
    </source>
</reference>
<dbReference type="InterPro" id="IPR000764">
    <property type="entry name" value="Uridine_kinase-like"/>
</dbReference>
<comment type="catalytic activity">
    <reaction evidence="5">
        <text>cytidine + ATP = CMP + ADP + H(+)</text>
        <dbReference type="Rhea" id="RHEA:24674"/>
        <dbReference type="ChEBI" id="CHEBI:15378"/>
        <dbReference type="ChEBI" id="CHEBI:17562"/>
        <dbReference type="ChEBI" id="CHEBI:30616"/>
        <dbReference type="ChEBI" id="CHEBI:60377"/>
        <dbReference type="ChEBI" id="CHEBI:456216"/>
        <dbReference type="EC" id="2.7.1.48"/>
    </reaction>
</comment>
<dbReference type="EMBL" id="MPDM01000006">
    <property type="protein sequence ID" value="OKL48056.1"/>
    <property type="molecule type" value="Genomic_DNA"/>
</dbReference>
<sequence length="209" mass="23392">MTGEVLVIGVAGGTGSGKTTLTKALASRFDGDVTVVEHDAYYKSHADLPFEERVKLNFDAPEAFDTDLMVEQINALVAGRGVECPTYDYARHTRAKETVYLPPNKIIIVEGILIFAEKSICDLCDIKLFVDTDADVRILRRLKRDLVDRGRSLESVEAQYLATVKPMHELYVEPSKRQADIIIPEGGTNLVALDMLFHRIERHFAQLQD</sequence>
<dbReference type="SUPFAM" id="SSF52540">
    <property type="entry name" value="P-loop containing nucleoside triphosphate hydrolases"/>
    <property type="match status" value="1"/>
</dbReference>
<dbReference type="GO" id="GO:0005737">
    <property type="term" value="C:cytoplasm"/>
    <property type="evidence" value="ECO:0007669"/>
    <property type="project" value="UniProtKB-SubCell"/>
</dbReference>
<comment type="similarity">
    <text evidence="5">Belongs to the uridine kinase family.</text>
</comment>
<dbReference type="PANTHER" id="PTHR10285">
    <property type="entry name" value="URIDINE KINASE"/>
    <property type="match status" value="1"/>
</dbReference>
<evidence type="ECO:0000256" key="1">
    <source>
        <dbReference type="ARBA" id="ARBA00004690"/>
    </source>
</evidence>
<comment type="catalytic activity">
    <reaction evidence="5">
        <text>uridine + ATP = UMP + ADP + H(+)</text>
        <dbReference type="Rhea" id="RHEA:16825"/>
        <dbReference type="ChEBI" id="CHEBI:15378"/>
        <dbReference type="ChEBI" id="CHEBI:16704"/>
        <dbReference type="ChEBI" id="CHEBI:30616"/>
        <dbReference type="ChEBI" id="CHEBI:57865"/>
        <dbReference type="ChEBI" id="CHEBI:456216"/>
        <dbReference type="EC" id="2.7.1.48"/>
    </reaction>
</comment>
<comment type="subcellular location">
    <subcellularLocation>
        <location evidence="5">Cytoplasm</location>
    </subcellularLocation>
</comment>
<dbReference type="NCBIfam" id="TIGR00235">
    <property type="entry name" value="udk"/>
    <property type="match status" value="1"/>
</dbReference>
<dbReference type="RefSeq" id="WP_075361824.1">
    <property type="nucleotide sequence ID" value="NZ_MPDM01000006.1"/>
</dbReference>
<keyword evidence="4 5" id="KW-0418">Kinase</keyword>
<dbReference type="PRINTS" id="PR00988">
    <property type="entry name" value="URIDINKINASE"/>
</dbReference>
<keyword evidence="5" id="KW-0963">Cytoplasm</keyword>
<evidence type="ECO:0000256" key="3">
    <source>
        <dbReference type="ARBA" id="ARBA00022741"/>
    </source>
</evidence>
<dbReference type="CDD" id="cd02023">
    <property type="entry name" value="UMPK"/>
    <property type="match status" value="1"/>
</dbReference>
<dbReference type="GO" id="GO:0004849">
    <property type="term" value="F:uridine kinase activity"/>
    <property type="evidence" value="ECO:0007669"/>
    <property type="project" value="UniProtKB-EC"/>
</dbReference>
<evidence type="ECO:0000313" key="7">
    <source>
        <dbReference type="EMBL" id="OKL48056.1"/>
    </source>
</evidence>
<dbReference type="UniPathway" id="UPA00579">
    <property type="reaction ID" value="UER00640"/>
</dbReference>
<dbReference type="GO" id="GO:0005524">
    <property type="term" value="F:ATP binding"/>
    <property type="evidence" value="ECO:0007669"/>
    <property type="project" value="UniProtKB-KW"/>
</dbReference>
<proteinExistence type="inferred from homology"/>
<dbReference type="GO" id="GO:0044211">
    <property type="term" value="P:CTP salvage"/>
    <property type="evidence" value="ECO:0007669"/>
    <property type="project" value="UniProtKB-UniPathway"/>
</dbReference>
<evidence type="ECO:0000259" key="6">
    <source>
        <dbReference type="Pfam" id="PF00485"/>
    </source>
</evidence>
<keyword evidence="2 5" id="KW-0808">Transferase</keyword>
<dbReference type="Gene3D" id="3.40.50.300">
    <property type="entry name" value="P-loop containing nucleotide triphosphate hydrolases"/>
    <property type="match status" value="1"/>
</dbReference>
<name>A0A1Q5PLZ0_9ACTO</name>
<dbReference type="Proteomes" id="UP000186465">
    <property type="component" value="Unassembled WGS sequence"/>
</dbReference>
<dbReference type="UniPathway" id="UPA00574">
    <property type="reaction ID" value="UER00637"/>
</dbReference>
<dbReference type="OrthoDB" id="9777642at2"/>
<dbReference type="EC" id="2.7.1.48" evidence="5"/>
<evidence type="ECO:0000313" key="8">
    <source>
        <dbReference type="Proteomes" id="UP000186465"/>
    </source>
</evidence>
<dbReference type="InterPro" id="IPR027417">
    <property type="entry name" value="P-loop_NTPase"/>
</dbReference>